<gene>
    <name evidence="2" type="ORF">UFOVP2_7</name>
</gene>
<evidence type="ECO:0000256" key="1">
    <source>
        <dbReference type="SAM" id="Coils"/>
    </source>
</evidence>
<keyword evidence="1" id="KW-0175">Coiled coil</keyword>
<dbReference type="InterPro" id="IPR055731">
    <property type="entry name" value="Pam3_gp33-like"/>
</dbReference>
<protein>
    <submittedName>
        <fullName evidence="2">Uncharacterized protein</fullName>
    </submittedName>
</protein>
<proteinExistence type="predicted"/>
<name>A0A6J5KKU6_9CAUD</name>
<dbReference type="Pfam" id="PF23984">
    <property type="entry name" value="DUF7307"/>
    <property type="match status" value="1"/>
</dbReference>
<organism evidence="2">
    <name type="scientific">uncultured Caudovirales phage</name>
    <dbReference type="NCBI Taxonomy" id="2100421"/>
    <lineage>
        <taxon>Viruses</taxon>
        <taxon>Duplodnaviria</taxon>
        <taxon>Heunggongvirae</taxon>
        <taxon>Uroviricota</taxon>
        <taxon>Caudoviricetes</taxon>
        <taxon>Peduoviridae</taxon>
        <taxon>Maltschvirus</taxon>
        <taxon>Maltschvirus maltsch</taxon>
    </lineage>
</organism>
<reference evidence="2" key="1">
    <citation type="submission" date="2020-04" db="EMBL/GenBank/DDBJ databases">
        <authorList>
            <person name="Chiriac C."/>
            <person name="Salcher M."/>
            <person name="Ghai R."/>
            <person name="Kavagutti S V."/>
        </authorList>
    </citation>
    <scope>NUCLEOTIDE SEQUENCE</scope>
</reference>
<evidence type="ECO:0000313" key="2">
    <source>
        <dbReference type="EMBL" id="CAB4120829.1"/>
    </source>
</evidence>
<feature type="coiled-coil region" evidence="1">
    <location>
        <begin position="6"/>
        <end position="40"/>
    </location>
</feature>
<sequence>MSTDQLRTLCVQMKQLQETKDTLEEQLSGVNKSLDELRLKKIPELMESLGVKNATFEGLGRVQLAADLYASTREGQKTAAMQWLRDCGYEGMISETYNASSLKALFRRQLAEGADIPDDIFNVAPFVRASIVKA</sequence>
<accession>A0A6J5KKU6</accession>
<dbReference type="EMBL" id="LR796138">
    <property type="protein sequence ID" value="CAB4120829.1"/>
    <property type="molecule type" value="Genomic_DNA"/>
</dbReference>